<reference evidence="2 3" key="1">
    <citation type="submission" date="2016-10" db="EMBL/GenBank/DDBJ databases">
        <authorList>
            <person name="Varghese N."/>
            <person name="Submissions S."/>
        </authorList>
    </citation>
    <scope>NUCLEOTIDE SEQUENCE [LARGE SCALE GENOMIC DNA]</scope>
    <source>
        <strain evidence="2 3">CGMCC 1.6377</strain>
    </source>
</reference>
<sequence>MYQSQYPVANVIGGDERLVVTRGKHSIERSRPVPCFDIVVAIGLDQLVRRGRIFLGFEPSIEFTEPPIGIAGYWLVFTVAVTFLLSLPVRLASPFIIRVLVQTLSVICHIS</sequence>
<keyword evidence="3" id="KW-1185">Reference proteome</keyword>
<protein>
    <submittedName>
        <fullName evidence="2">Uncharacterized protein</fullName>
    </submittedName>
</protein>
<keyword evidence="1" id="KW-1133">Transmembrane helix</keyword>
<name>A0A1I3A3G0_9EURY</name>
<dbReference type="EMBL" id="FOPZ01000004">
    <property type="protein sequence ID" value="SFH44647.1"/>
    <property type="molecule type" value="Genomic_DNA"/>
</dbReference>
<dbReference type="AlphaFoldDB" id="A0A1I3A3G0"/>
<keyword evidence="1" id="KW-0472">Membrane</keyword>
<organism evidence="2 3">
    <name type="scientific">Halorubrum aquaticum</name>
    <dbReference type="NCBI Taxonomy" id="387340"/>
    <lineage>
        <taxon>Archaea</taxon>
        <taxon>Methanobacteriati</taxon>
        <taxon>Methanobacteriota</taxon>
        <taxon>Stenosarchaea group</taxon>
        <taxon>Halobacteria</taxon>
        <taxon>Halobacteriales</taxon>
        <taxon>Haloferacaceae</taxon>
        <taxon>Halorubrum</taxon>
    </lineage>
</organism>
<proteinExistence type="predicted"/>
<evidence type="ECO:0000313" key="3">
    <source>
        <dbReference type="Proteomes" id="UP000323537"/>
    </source>
</evidence>
<accession>A0A1I3A3G0</accession>
<gene>
    <name evidence="2" type="ORF">SAMN04488066_104112</name>
</gene>
<evidence type="ECO:0000256" key="1">
    <source>
        <dbReference type="SAM" id="Phobius"/>
    </source>
</evidence>
<dbReference type="Proteomes" id="UP000323537">
    <property type="component" value="Unassembled WGS sequence"/>
</dbReference>
<feature type="transmembrane region" description="Helical" evidence="1">
    <location>
        <begin position="70"/>
        <end position="89"/>
    </location>
</feature>
<evidence type="ECO:0000313" key="2">
    <source>
        <dbReference type="EMBL" id="SFH44647.1"/>
    </source>
</evidence>
<keyword evidence="1" id="KW-0812">Transmembrane</keyword>